<organism evidence="2 3">
    <name type="scientific">Mobiluncus porci</name>
    <dbReference type="NCBI Taxonomy" id="2652278"/>
    <lineage>
        <taxon>Bacteria</taxon>
        <taxon>Bacillati</taxon>
        <taxon>Actinomycetota</taxon>
        <taxon>Actinomycetes</taxon>
        <taxon>Actinomycetales</taxon>
        <taxon>Actinomycetaceae</taxon>
        <taxon>Mobiluncus</taxon>
    </lineage>
</organism>
<feature type="signal peptide" evidence="1">
    <location>
        <begin position="1"/>
        <end position="24"/>
    </location>
</feature>
<keyword evidence="1" id="KW-0732">Signal</keyword>
<feature type="chain" id="PRO_5038831374" evidence="1">
    <location>
        <begin position="25"/>
        <end position="295"/>
    </location>
</feature>
<proteinExistence type="predicted"/>
<gene>
    <name evidence="2" type="ORF">FYJ63_07815</name>
</gene>
<dbReference type="InterPro" id="IPR007253">
    <property type="entry name" value="Cell_wall-bd_2"/>
</dbReference>
<sequence>MRNLRRLAAGAVAFIAGLSMTTSAFGVCLNLEKGRIYGANRIDTSIAIAKEAFPGQAQSVYLARMDVFADALAGGALTKCGIYIYMPGSEVLLKAAIDQVNTPKVMALGGPSAVSEDVLDQAALRTQCGETAKITEEQVCQALIDKINANTHGYAPGKPLKQYRTTLQNRAEGMWEDDTWEELYPLTKYYSDNAYNRSFERFVIYRSSGTHDGICGEAYEGYGRINTTECNEEAACVLDHIRNSDIFLPHQGRTSINGECTFTLEGASLATDSNTRYGIAVEITPNQVRYAWKAS</sequence>
<name>A0A7K0K4Z5_9ACTO</name>
<evidence type="ECO:0000313" key="2">
    <source>
        <dbReference type="EMBL" id="MST50140.1"/>
    </source>
</evidence>
<dbReference type="Pfam" id="PF04122">
    <property type="entry name" value="CW_binding_2"/>
    <property type="match status" value="1"/>
</dbReference>
<evidence type="ECO:0000313" key="3">
    <source>
        <dbReference type="Proteomes" id="UP000442535"/>
    </source>
</evidence>
<dbReference type="EMBL" id="VUMY01000013">
    <property type="protein sequence ID" value="MST50140.1"/>
    <property type="molecule type" value="Genomic_DNA"/>
</dbReference>
<comment type="caution">
    <text evidence="2">The sequence shown here is derived from an EMBL/GenBank/DDBJ whole genome shotgun (WGS) entry which is preliminary data.</text>
</comment>
<protein>
    <submittedName>
        <fullName evidence="2">Cell wall-binding repeat-containing protein</fullName>
    </submittedName>
</protein>
<keyword evidence="3" id="KW-1185">Reference proteome</keyword>
<dbReference type="AlphaFoldDB" id="A0A7K0K4Z5"/>
<dbReference type="Proteomes" id="UP000442535">
    <property type="component" value="Unassembled WGS sequence"/>
</dbReference>
<reference evidence="2 3" key="1">
    <citation type="submission" date="2019-08" db="EMBL/GenBank/DDBJ databases">
        <title>In-depth cultivation of the pig gut microbiome towards novel bacterial diversity and tailored functional studies.</title>
        <authorList>
            <person name="Wylensek D."/>
            <person name="Hitch T.C.A."/>
            <person name="Clavel T."/>
        </authorList>
    </citation>
    <scope>NUCLEOTIDE SEQUENCE [LARGE SCALE GENOMIC DNA]</scope>
    <source>
        <strain evidence="2 3">RF-GAM-744-WT-7</strain>
    </source>
</reference>
<accession>A0A7K0K4Z5</accession>
<dbReference type="RefSeq" id="WP_154545490.1">
    <property type="nucleotide sequence ID" value="NZ_VUMY01000013.1"/>
</dbReference>
<evidence type="ECO:0000256" key="1">
    <source>
        <dbReference type="SAM" id="SignalP"/>
    </source>
</evidence>